<dbReference type="SUPFAM" id="SSF54117">
    <property type="entry name" value="Interleukin 8-like chemokines"/>
    <property type="match status" value="1"/>
</dbReference>
<name>A0ABM0J122_ECHTE</name>
<keyword evidence="4" id="KW-1185">Reference proteome</keyword>
<dbReference type="InterPro" id="IPR001811">
    <property type="entry name" value="Chemokine_IL8-like_dom"/>
</dbReference>
<dbReference type="GeneID" id="101642285"/>
<evidence type="ECO:0000256" key="2">
    <source>
        <dbReference type="SAM" id="SignalP"/>
    </source>
</evidence>
<dbReference type="InterPro" id="IPR036048">
    <property type="entry name" value="Interleukin_8-like_sf"/>
</dbReference>
<dbReference type="RefSeq" id="XP_004712486.2">
    <property type="nucleotide sequence ID" value="XM_004712429.2"/>
</dbReference>
<reference evidence="5" key="1">
    <citation type="submission" date="2025-08" db="UniProtKB">
        <authorList>
            <consortium name="RefSeq"/>
        </authorList>
    </citation>
    <scope>IDENTIFICATION</scope>
</reference>
<dbReference type="Gene3D" id="2.40.50.40">
    <property type="match status" value="1"/>
</dbReference>
<proteinExistence type="predicted"/>
<feature type="chain" id="PRO_5047514327" evidence="2">
    <location>
        <begin position="24"/>
        <end position="96"/>
    </location>
</feature>
<evidence type="ECO:0000313" key="4">
    <source>
        <dbReference type="Proteomes" id="UP000694863"/>
    </source>
</evidence>
<evidence type="ECO:0000313" key="5">
    <source>
        <dbReference type="RefSeq" id="XP_004712486.2"/>
    </source>
</evidence>
<organism evidence="4 5">
    <name type="scientific">Echinops telfairi</name>
    <name type="common">Lesser hedgehog tenrec</name>
    <dbReference type="NCBI Taxonomy" id="9371"/>
    <lineage>
        <taxon>Eukaryota</taxon>
        <taxon>Metazoa</taxon>
        <taxon>Chordata</taxon>
        <taxon>Craniata</taxon>
        <taxon>Vertebrata</taxon>
        <taxon>Euteleostomi</taxon>
        <taxon>Mammalia</taxon>
        <taxon>Eutheria</taxon>
        <taxon>Afrotheria</taxon>
        <taxon>Tenrecidae</taxon>
        <taxon>Tenrecinae</taxon>
        <taxon>Echinops</taxon>
    </lineage>
</organism>
<dbReference type="Pfam" id="PF00048">
    <property type="entry name" value="IL8"/>
    <property type="match status" value="1"/>
</dbReference>
<evidence type="ECO:0000259" key="3">
    <source>
        <dbReference type="Pfam" id="PF00048"/>
    </source>
</evidence>
<dbReference type="Proteomes" id="UP000694863">
    <property type="component" value="Unplaced"/>
</dbReference>
<keyword evidence="1" id="KW-0202">Cytokine</keyword>
<accession>A0ABM0J122</accession>
<protein>
    <submittedName>
        <fullName evidence="5">C-C motif chemokine 27</fullName>
    </submittedName>
</protein>
<feature type="domain" description="Chemokine interleukin-8-like" evidence="3">
    <location>
        <begin position="32"/>
        <end position="91"/>
    </location>
</feature>
<evidence type="ECO:0000256" key="1">
    <source>
        <dbReference type="ARBA" id="ARBA00022514"/>
    </source>
</evidence>
<sequence length="96" mass="10829">MKGTIPTGGLLLLLLLLSPDPRATLLMPPSTACCTQLYRGPLPNELLKKVLHIALQEADRDCYLQAFVLHLAHRSICVHPQNRSLARWLEHQGRKR</sequence>
<gene>
    <name evidence="5" type="primary">CCL27</name>
</gene>
<feature type="signal peptide" evidence="2">
    <location>
        <begin position="1"/>
        <end position="23"/>
    </location>
</feature>
<keyword evidence="2" id="KW-0732">Signal</keyword>